<keyword evidence="2" id="KW-1185">Reference proteome</keyword>
<evidence type="ECO:0000313" key="2">
    <source>
        <dbReference type="Proteomes" id="UP000599109"/>
    </source>
</evidence>
<evidence type="ECO:0000313" key="1">
    <source>
        <dbReference type="EMBL" id="MBL0393202.1"/>
    </source>
</evidence>
<gene>
    <name evidence="1" type="ORF">JJ685_18835</name>
</gene>
<reference evidence="1 2" key="1">
    <citation type="journal article" date="2017" name="Int. J. Syst. Evol. Microbiol.">
        <title>Ramlibacter monticola sp. nov., isolated from forest soil.</title>
        <authorList>
            <person name="Chaudhary D.K."/>
            <person name="Kim J."/>
        </authorList>
    </citation>
    <scope>NUCLEOTIDE SEQUENCE [LARGE SCALE GENOMIC DNA]</scope>
    <source>
        <strain evidence="1 2">KACC 19175</strain>
    </source>
</reference>
<proteinExistence type="predicted"/>
<sequence>MASYFVAYHASPFGEVAVHDRVRCPPGCFLREGTTEYLGEFLDAAQAVAVARLRYAHARGCRECEPARAPAPLLPLAMPTAPA</sequence>
<organism evidence="1 2">
    <name type="scientific">Ramlibacter monticola</name>
    <dbReference type="NCBI Taxonomy" id="1926872"/>
    <lineage>
        <taxon>Bacteria</taxon>
        <taxon>Pseudomonadati</taxon>
        <taxon>Pseudomonadota</taxon>
        <taxon>Betaproteobacteria</taxon>
        <taxon>Burkholderiales</taxon>
        <taxon>Comamonadaceae</taxon>
        <taxon>Ramlibacter</taxon>
    </lineage>
</organism>
<protein>
    <submittedName>
        <fullName evidence="1">Uncharacterized protein</fullName>
    </submittedName>
</protein>
<dbReference type="RefSeq" id="WP_201675881.1">
    <property type="nucleotide sequence ID" value="NZ_JAEQNE010000005.1"/>
</dbReference>
<accession>A0A936Z3Z5</accession>
<name>A0A936Z3Z5_9BURK</name>
<dbReference type="EMBL" id="JAEQNE010000005">
    <property type="protein sequence ID" value="MBL0393202.1"/>
    <property type="molecule type" value="Genomic_DNA"/>
</dbReference>
<comment type="caution">
    <text evidence="1">The sequence shown here is derived from an EMBL/GenBank/DDBJ whole genome shotgun (WGS) entry which is preliminary data.</text>
</comment>
<dbReference type="AlphaFoldDB" id="A0A936Z3Z5"/>
<dbReference type="Proteomes" id="UP000599109">
    <property type="component" value="Unassembled WGS sequence"/>
</dbReference>